<dbReference type="Proteomes" id="UP000077271">
    <property type="component" value="Unassembled WGS sequence"/>
</dbReference>
<evidence type="ECO:0000256" key="2">
    <source>
        <dbReference type="ARBA" id="ARBA00022475"/>
    </source>
</evidence>
<dbReference type="PANTHER" id="PTHR30213">
    <property type="entry name" value="INNER MEMBRANE PROTEIN YHJD"/>
    <property type="match status" value="1"/>
</dbReference>
<proteinExistence type="predicted"/>
<evidence type="ECO:0000313" key="7">
    <source>
        <dbReference type="EMBL" id="OAH53049.1"/>
    </source>
</evidence>
<dbReference type="OrthoDB" id="9775903at2"/>
<dbReference type="InterPro" id="IPR017039">
    <property type="entry name" value="Virul_fac_BrkB"/>
</dbReference>
<dbReference type="NCBIfam" id="TIGR00765">
    <property type="entry name" value="yihY_not_rbn"/>
    <property type="match status" value="1"/>
</dbReference>
<evidence type="ECO:0000256" key="4">
    <source>
        <dbReference type="ARBA" id="ARBA00022989"/>
    </source>
</evidence>
<organism evidence="7 8">
    <name type="scientific">Domibacillus aminovorans</name>
    <dbReference type="NCBI Taxonomy" id="29332"/>
    <lineage>
        <taxon>Bacteria</taxon>
        <taxon>Bacillati</taxon>
        <taxon>Bacillota</taxon>
        <taxon>Bacilli</taxon>
        <taxon>Bacillales</taxon>
        <taxon>Bacillaceae</taxon>
        <taxon>Domibacillus</taxon>
    </lineage>
</organism>
<keyword evidence="3 6" id="KW-0812">Transmembrane</keyword>
<dbReference type="PIRSF" id="PIRSF035875">
    <property type="entry name" value="RNase_BN"/>
    <property type="match status" value="1"/>
</dbReference>
<feature type="transmembrane region" description="Helical" evidence="6">
    <location>
        <begin position="245"/>
        <end position="267"/>
    </location>
</feature>
<name>A0A177KI59_9BACI</name>
<dbReference type="AlphaFoldDB" id="A0A177KI59"/>
<comment type="caution">
    <text evidence="7">The sequence shown here is derived from an EMBL/GenBank/DDBJ whole genome shotgun (WGS) entry which is preliminary data.</text>
</comment>
<evidence type="ECO:0000256" key="5">
    <source>
        <dbReference type="ARBA" id="ARBA00023136"/>
    </source>
</evidence>
<accession>A0A177KI59</accession>
<keyword evidence="4 6" id="KW-1133">Transmembrane helix</keyword>
<feature type="transmembrane region" description="Helical" evidence="6">
    <location>
        <begin position="212"/>
        <end position="233"/>
    </location>
</feature>
<protein>
    <submittedName>
        <fullName evidence="7">Ribonuclease</fullName>
    </submittedName>
</protein>
<dbReference type="RefSeq" id="WP_063975451.1">
    <property type="nucleotide sequence ID" value="NZ_LQWZ01000036.1"/>
</dbReference>
<reference evidence="7 8" key="1">
    <citation type="submission" date="2016-01" db="EMBL/GenBank/DDBJ databases">
        <title>Investigation of taxonomic status of Bacillus aminovorans.</title>
        <authorList>
            <person name="Verma A."/>
            <person name="Pal Y."/>
            <person name="Krishnamurthi S."/>
        </authorList>
    </citation>
    <scope>NUCLEOTIDE SEQUENCE [LARGE SCALE GENOMIC DNA]</scope>
    <source>
        <strain evidence="7 8">DSM 4337</strain>
    </source>
</reference>
<dbReference type="Pfam" id="PF03631">
    <property type="entry name" value="Virul_fac_BrkB"/>
    <property type="match status" value="1"/>
</dbReference>
<keyword evidence="5 6" id="KW-0472">Membrane</keyword>
<evidence type="ECO:0000256" key="3">
    <source>
        <dbReference type="ARBA" id="ARBA00022692"/>
    </source>
</evidence>
<feature type="transmembrane region" description="Helical" evidence="6">
    <location>
        <begin position="35"/>
        <end position="58"/>
    </location>
</feature>
<dbReference type="GO" id="GO:0005886">
    <property type="term" value="C:plasma membrane"/>
    <property type="evidence" value="ECO:0007669"/>
    <property type="project" value="UniProtKB-SubCell"/>
</dbReference>
<evidence type="ECO:0000256" key="1">
    <source>
        <dbReference type="ARBA" id="ARBA00004651"/>
    </source>
</evidence>
<evidence type="ECO:0000256" key="6">
    <source>
        <dbReference type="SAM" id="Phobius"/>
    </source>
</evidence>
<sequence>MAEHTEKKTELRIFFKHLVRRIKVSDVPGVGAQMAYFFLLSIFPLLLFMVTLLGYLPIDPDEIFNIIKDFAPADSLSMIQDTIQEVTTYQNGGLLSVGILGTIWSASNAMNAVIKGLNYAYDVKETRAFYHARGLSILLTFAFIFIIAVMLILLVFGQQIGAFAFEFLGMGEQFVIIWTWIRFLFPPIVLFFVFVGLYYLAPNLKVKCVTVFPGAIFAALGWIIVSLGFSFYVNNFGNYSATYGSIGGVIILMIWLYLSAMIILVGGEINALRNDQKRGMV</sequence>
<feature type="transmembrane region" description="Helical" evidence="6">
    <location>
        <begin position="176"/>
        <end position="200"/>
    </location>
</feature>
<keyword evidence="2" id="KW-1003">Cell membrane</keyword>
<evidence type="ECO:0000313" key="8">
    <source>
        <dbReference type="Proteomes" id="UP000077271"/>
    </source>
</evidence>
<gene>
    <name evidence="7" type="ORF">AWH48_11865</name>
</gene>
<dbReference type="PANTHER" id="PTHR30213:SF0">
    <property type="entry name" value="UPF0761 MEMBRANE PROTEIN YIHY"/>
    <property type="match status" value="1"/>
</dbReference>
<dbReference type="EMBL" id="LQWZ01000036">
    <property type="protein sequence ID" value="OAH53049.1"/>
    <property type="molecule type" value="Genomic_DNA"/>
</dbReference>
<comment type="subcellular location">
    <subcellularLocation>
        <location evidence="1">Cell membrane</location>
        <topology evidence="1">Multi-pass membrane protein</topology>
    </subcellularLocation>
</comment>
<feature type="transmembrane region" description="Helical" evidence="6">
    <location>
        <begin position="134"/>
        <end position="156"/>
    </location>
</feature>